<dbReference type="HAMAP" id="MF_00188">
    <property type="entry name" value="Pept_M48_protease_HtpX"/>
    <property type="match status" value="1"/>
</dbReference>
<dbReference type="KEGG" id="toy:FO059_03275"/>
<protein>
    <recommendedName>
        <fullName evidence="12">Protease HtpX homolog</fullName>
        <ecNumber evidence="12">3.4.24.-</ecNumber>
    </recommendedName>
</protein>
<evidence type="ECO:0000256" key="1">
    <source>
        <dbReference type="ARBA" id="ARBA00004651"/>
    </source>
</evidence>
<feature type="region of interest" description="Disordered" evidence="13">
    <location>
        <begin position="1"/>
        <end position="41"/>
    </location>
</feature>
<keyword evidence="16" id="KW-1185">Reference proteome</keyword>
<feature type="binding site" evidence="12">
    <location>
        <position position="191"/>
    </location>
    <ligand>
        <name>Zn(2+)</name>
        <dbReference type="ChEBI" id="CHEBI:29105"/>
        <note>catalytic</note>
    </ligand>
</feature>
<feature type="transmembrane region" description="Helical" evidence="12">
    <location>
        <begin position="89"/>
        <end position="107"/>
    </location>
</feature>
<organism evidence="15 16">
    <name type="scientific">Tomitella fengzijianii</name>
    <dbReference type="NCBI Taxonomy" id="2597660"/>
    <lineage>
        <taxon>Bacteria</taxon>
        <taxon>Bacillati</taxon>
        <taxon>Actinomycetota</taxon>
        <taxon>Actinomycetes</taxon>
        <taxon>Mycobacteriales</taxon>
        <taxon>Tomitella</taxon>
    </lineage>
</organism>
<dbReference type="EMBL" id="CP041765">
    <property type="protein sequence ID" value="QDQ96535.1"/>
    <property type="molecule type" value="Genomic_DNA"/>
</dbReference>
<evidence type="ECO:0000256" key="2">
    <source>
        <dbReference type="ARBA" id="ARBA00009779"/>
    </source>
</evidence>
<comment type="cofactor">
    <cofactor evidence="12">
        <name>Zn(2+)</name>
        <dbReference type="ChEBI" id="CHEBI:29105"/>
    </cofactor>
    <text evidence="12">Binds 1 zinc ion per subunit.</text>
</comment>
<reference evidence="15 16" key="2">
    <citation type="submission" date="2019-07" db="EMBL/GenBank/DDBJ databases">
        <authorList>
            <person name="Huang Y."/>
        </authorList>
    </citation>
    <scope>NUCLEOTIDE SEQUENCE [LARGE SCALE GENOMIC DNA]</scope>
    <source>
        <strain evidence="15 16">HY188</strain>
    </source>
</reference>
<evidence type="ECO:0000256" key="3">
    <source>
        <dbReference type="ARBA" id="ARBA00022475"/>
    </source>
</evidence>
<feature type="compositionally biased region" description="Basic residues" evidence="13">
    <location>
        <begin position="1"/>
        <end position="10"/>
    </location>
</feature>
<feature type="transmembrane region" description="Helical" evidence="12">
    <location>
        <begin position="65"/>
        <end position="83"/>
    </location>
</feature>
<feature type="transmembrane region" description="Helical" evidence="12">
    <location>
        <begin position="238"/>
        <end position="258"/>
    </location>
</feature>
<keyword evidence="3 12" id="KW-1003">Cell membrane</keyword>
<dbReference type="OrthoDB" id="15218at2"/>
<keyword evidence="6 12" id="KW-0479">Metal-binding</keyword>
<dbReference type="GO" id="GO:0004222">
    <property type="term" value="F:metalloendopeptidase activity"/>
    <property type="evidence" value="ECO:0007669"/>
    <property type="project" value="UniProtKB-UniRule"/>
</dbReference>
<keyword evidence="8 12" id="KW-0862">Zinc</keyword>
<comment type="similarity">
    <text evidence="2 12">Belongs to the peptidase M48B family.</text>
</comment>
<evidence type="ECO:0000256" key="4">
    <source>
        <dbReference type="ARBA" id="ARBA00022670"/>
    </source>
</evidence>
<dbReference type="GO" id="GO:0006508">
    <property type="term" value="P:proteolysis"/>
    <property type="evidence" value="ECO:0007669"/>
    <property type="project" value="UniProtKB-KW"/>
</dbReference>
<proteinExistence type="inferred from homology"/>
<keyword evidence="4 12" id="KW-0645">Protease</keyword>
<evidence type="ECO:0000256" key="9">
    <source>
        <dbReference type="ARBA" id="ARBA00022989"/>
    </source>
</evidence>
<feature type="transmembrane region" description="Helical" evidence="12">
    <location>
        <begin position="201"/>
        <end position="226"/>
    </location>
</feature>
<evidence type="ECO:0000256" key="10">
    <source>
        <dbReference type="ARBA" id="ARBA00023049"/>
    </source>
</evidence>
<dbReference type="InterPro" id="IPR001915">
    <property type="entry name" value="Peptidase_M48"/>
</dbReference>
<evidence type="ECO:0000256" key="11">
    <source>
        <dbReference type="ARBA" id="ARBA00023136"/>
    </source>
</evidence>
<dbReference type="Pfam" id="PF01435">
    <property type="entry name" value="Peptidase_M48"/>
    <property type="match status" value="1"/>
</dbReference>
<dbReference type="NCBIfam" id="NF002839">
    <property type="entry name" value="PRK03072.1"/>
    <property type="match status" value="1"/>
</dbReference>
<keyword evidence="5 12" id="KW-0812">Transmembrane</keyword>
<evidence type="ECO:0000256" key="6">
    <source>
        <dbReference type="ARBA" id="ARBA00022723"/>
    </source>
</evidence>
<keyword evidence="7 12" id="KW-0378">Hydrolase</keyword>
<keyword evidence="9 12" id="KW-1133">Transmembrane helix</keyword>
<feature type="binding site" evidence="12">
    <location>
        <position position="195"/>
    </location>
    <ligand>
        <name>Zn(2+)</name>
        <dbReference type="ChEBI" id="CHEBI:29105"/>
        <note>catalytic</note>
    </ligand>
</feature>
<evidence type="ECO:0000259" key="14">
    <source>
        <dbReference type="Pfam" id="PF01435"/>
    </source>
</evidence>
<name>A0A516X0C6_9ACTN</name>
<dbReference type="CDD" id="cd07336">
    <property type="entry name" value="M48B_HtpX_like"/>
    <property type="match status" value="1"/>
</dbReference>
<gene>
    <name evidence="12 15" type="primary">htpX</name>
    <name evidence="15" type="ORF">FO059_03275</name>
</gene>
<feature type="binding site" evidence="12">
    <location>
        <position position="263"/>
    </location>
    <ligand>
        <name>Zn(2+)</name>
        <dbReference type="ChEBI" id="CHEBI:29105"/>
        <note>catalytic</note>
    </ligand>
</feature>
<evidence type="ECO:0000256" key="7">
    <source>
        <dbReference type="ARBA" id="ARBA00022801"/>
    </source>
</evidence>
<keyword evidence="10 12" id="KW-0482">Metalloprotease</keyword>
<dbReference type="InterPro" id="IPR050083">
    <property type="entry name" value="HtpX_protease"/>
</dbReference>
<feature type="domain" description="Peptidase M48" evidence="14">
    <location>
        <begin position="126"/>
        <end position="340"/>
    </location>
</feature>
<dbReference type="EC" id="3.4.24.-" evidence="12"/>
<dbReference type="Proteomes" id="UP000317344">
    <property type="component" value="Chromosome"/>
</dbReference>
<dbReference type="InterPro" id="IPR022919">
    <property type="entry name" value="Pept_M48_protease_HtpX"/>
</dbReference>
<reference evidence="15 16" key="1">
    <citation type="submission" date="2019-07" db="EMBL/GenBank/DDBJ databases">
        <title>Tomitella cavernea sp. nov., an actinomycete isolated from soil.</title>
        <authorList>
            <person name="Cheng J."/>
        </authorList>
    </citation>
    <scope>NUCLEOTIDE SEQUENCE [LARGE SCALE GENOMIC DNA]</scope>
    <source>
        <strain evidence="15 16">HY188</strain>
    </source>
</reference>
<sequence length="346" mass="36918">MPARSSRRCRTGPPTGRCRRWSTTPRRGSARSRISPRPQGTVAARDALNGCKAAKGQNVHSHSNGLKTALLLGGMSALIVVIGGVFGRTALIIAIVLAVGMNAYVYFNSAKLALRSMHAYPVTEVEQPEMYRIVRELATRAHKPMPRLYVSPTNAPNAFATGRNPQNAAVCCTQGILRLLDERELRGVLGHELSHVYNRDILISSVAGALAAVVTGLANMAMFAGMFGGGREERSNPLALLLVAMLGPIAAGLIKMAVSRSREYQADESGAELSGDPLALASALRKLESGTQAAPLPPDPKLAAQSHMMIANPFRAGDRMQHMFSTHPPMADRIRRLESMAGGPGA</sequence>
<evidence type="ECO:0000256" key="13">
    <source>
        <dbReference type="SAM" id="MobiDB-lite"/>
    </source>
</evidence>
<feature type="active site" evidence="12">
    <location>
        <position position="192"/>
    </location>
</feature>
<evidence type="ECO:0000313" key="16">
    <source>
        <dbReference type="Proteomes" id="UP000317344"/>
    </source>
</evidence>
<dbReference type="GO" id="GO:0005886">
    <property type="term" value="C:plasma membrane"/>
    <property type="evidence" value="ECO:0007669"/>
    <property type="project" value="UniProtKB-SubCell"/>
</dbReference>
<comment type="subcellular location">
    <subcellularLocation>
        <location evidence="1 12">Cell membrane</location>
        <topology evidence="1 12">Multi-pass membrane protein</topology>
    </subcellularLocation>
</comment>
<evidence type="ECO:0000256" key="12">
    <source>
        <dbReference type="HAMAP-Rule" id="MF_00188"/>
    </source>
</evidence>
<dbReference type="PANTHER" id="PTHR43221">
    <property type="entry name" value="PROTEASE HTPX"/>
    <property type="match status" value="1"/>
</dbReference>
<dbReference type="Gene3D" id="3.30.2010.10">
    <property type="entry name" value="Metalloproteases ('zincins'), catalytic domain"/>
    <property type="match status" value="1"/>
</dbReference>
<dbReference type="AlphaFoldDB" id="A0A516X0C6"/>
<keyword evidence="11 12" id="KW-0472">Membrane</keyword>
<dbReference type="PANTHER" id="PTHR43221:SF1">
    <property type="entry name" value="PROTEASE HTPX"/>
    <property type="match status" value="1"/>
</dbReference>
<evidence type="ECO:0000256" key="5">
    <source>
        <dbReference type="ARBA" id="ARBA00022692"/>
    </source>
</evidence>
<accession>A0A516X0C6</accession>
<evidence type="ECO:0000313" key="15">
    <source>
        <dbReference type="EMBL" id="QDQ96535.1"/>
    </source>
</evidence>
<evidence type="ECO:0000256" key="8">
    <source>
        <dbReference type="ARBA" id="ARBA00022833"/>
    </source>
</evidence>
<dbReference type="GO" id="GO:0008270">
    <property type="term" value="F:zinc ion binding"/>
    <property type="evidence" value="ECO:0007669"/>
    <property type="project" value="UniProtKB-UniRule"/>
</dbReference>